<accession>A0ABZ2C2X4</accession>
<name>A0ABZ2C2X4_9PROT</name>
<proteinExistence type="predicted"/>
<evidence type="ECO:0000313" key="1">
    <source>
        <dbReference type="EMBL" id="WVX66730.1"/>
    </source>
</evidence>
<gene>
    <name evidence="1" type="ORF">Bealeia1_00914</name>
</gene>
<dbReference type="EMBL" id="CP133270">
    <property type="protein sequence ID" value="WVX66730.1"/>
    <property type="molecule type" value="Genomic_DNA"/>
</dbReference>
<organism evidence="1 2">
    <name type="scientific">Candidatus Bealeia paramacronuclearis</name>
    <dbReference type="NCBI Taxonomy" id="1921001"/>
    <lineage>
        <taxon>Bacteria</taxon>
        <taxon>Pseudomonadati</taxon>
        <taxon>Pseudomonadota</taxon>
        <taxon>Alphaproteobacteria</taxon>
        <taxon>Holosporales</taxon>
        <taxon>Holosporaceae</taxon>
        <taxon>Candidatus Bealeia</taxon>
    </lineage>
</organism>
<protein>
    <submittedName>
        <fullName evidence="1">Uncharacterized protein</fullName>
    </submittedName>
</protein>
<dbReference type="Proteomes" id="UP001330434">
    <property type="component" value="Chromosome"/>
</dbReference>
<evidence type="ECO:0000313" key="2">
    <source>
        <dbReference type="Proteomes" id="UP001330434"/>
    </source>
</evidence>
<reference evidence="1 2" key="1">
    <citation type="journal article" date="2024" name="Environ. Microbiol.">
        <title>Novel evolutionary insights on the interactions of the Holosporales (Alphaproteobacteria) with eukaryotic hosts from comparative genomics.</title>
        <authorList>
            <person name="Giovannini M."/>
            <person name="Petroni G."/>
            <person name="Castelli M."/>
        </authorList>
    </citation>
    <scope>NUCLEOTIDE SEQUENCE [LARGE SCALE GENOMIC DNA]</scope>
    <source>
        <strain evidence="1 2">US_Bl 15I1</strain>
    </source>
</reference>
<sequence>MLMEKKSQFLFTYAYKTINPDRTRFFFEGEALIIDPTNTQFDSYVTSPLLPCMLGRILDPQTGKSLVFHKSRSQKLESLTPSYNKLGTTNPSALDVELYSCEISSEKFKSYAESSGKKTQAQEIMDVRNWLRDTWKIPQNNIAVRFFRSEQYLNLPDLGKYENCPITVGVTKTGELFHTSLFDGDVFGLGQLSLPRKFKNKGSFGNLKLRDQQIIVLSLTTRVLYPTIIDIFVKSQNDTKEIRDTKNFFVTDKLDLPSSSLAKFFNVVLGDEKIDGDIPSKLKNN</sequence>
<keyword evidence="2" id="KW-1185">Reference proteome</keyword>